<dbReference type="SMART" id="SM00260">
    <property type="entry name" value="CheW"/>
    <property type="match status" value="3"/>
</dbReference>
<keyword evidence="3" id="KW-0963">Cytoplasm</keyword>
<sequence>MAKRQPPRSETASGPPPGADIAPMDSSAPSADQVHVVVFRLGEQRFGFRLQEVSEIVRPPALAQMPLSPNSLLGLANLRGVVLPVVGLRRLLGLPDCAADEASRVIVIDRGDTVGFWVDRIERLLVVPASQFDHDEAGAGAIDPALLHGVIKGAEGHDSIKILDPEILLRDQFAKLGRAGPRAQSRVSLASGADNLAAAPQRLVALLSFDLGAQEYALPLERVQEVIVLPDHVSELPRPDSAVLGVVTLRDRLLPLVSLRALLGLDENPDRTERAKVLVLSIGHGAIGLVADRSRDILRVDPGLIDPAPALLTRGAGDAEISSICRIEGGERLVAILTPDRLFRSELVQRLFAEQSQSSEGAQSGGGSMSEQSFVVFRVGEQEYGLPIAAVDEVTRPPERITKMPKAPDFLDGVVNLRGHVVPVVDLRRRFQVSSVEPKPAQRILVLAMGAGKTGFMVDSVSEVLKVPVDAISAAPDVSSAQTQLIDRVANLDTQGRMILLIDPARLLDRVEADVLTQFHRSNPDPALKAS</sequence>
<dbReference type="PANTHER" id="PTHR22617">
    <property type="entry name" value="CHEMOTAXIS SENSOR HISTIDINE KINASE-RELATED"/>
    <property type="match status" value="1"/>
</dbReference>
<dbReference type="AlphaFoldDB" id="Q07KG8"/>
<protein>
    <recommendedName>
        <fullName evidence="2">Chemotaxis protein CheW</fullName>
    </recommendedName>
</protein>
<evidence type="ECO:0000256" key="3">
    <source>
        <dbReference type="ARBA" id="ARBA00022490"/>
    </source>
</evidence>
<dbReference type="HOGENOM" id="CLU_040928_0_0_5"/>
<proteinExistence type="predicted"/>
<dbReference type="OrthoDB" id="3291462at2"/>
<evidence type="ECO:0000256" key="2">
    <source>
        <dbReference type="ARBA" id="ARBA00021483"/>
    </source>
</evidence>
<evidence type="ECO:0000256" key="4">
    <source>
        <dbReference type="SAM" id="MobiDB-lite"/>
    </source>
</evidence>
<dbReference type="InterPro" id="IPR039315">
    <property type="entry name" value="CheW"/>
</dbReference>
<evidence type="ECO:0000259" key="5">
    <source>
        <dbReference type="PROSITE" id="PS50851"/>
    </source>
</evidence>
<dbReference type="GO" id="GO:0005829">
    <property type="term" value="C:cytosol"/>
    <property type="evidence" value="ECO:0007669"/>
    <property type="project" value="TreeGrafter"/>
</dbReference>
<feature type="region of interest" description="Disordered" evidence="4">
    <location>
        <begin position="1"/>
        <end position="27"/>
    </location>
</feature>
<dbReference type="InterPro" id="IPR002545">
    <property type="entry name" value="CheW-lke_dom"/>
</dbReference>
<evidence type="ECO:0000256" key="1">
    <source>
        <dbReference type="ARBA" id="ARBA00004496"/>
    </source>
</evidence>
<feature type="domain" description="CheW-like" evidence="5">
    <location>
        <begin position="371"/>
        <end position="513"/>
    </location>
</feature>
<dbReference type="STRING" id="316055.RPE_3636"/>
<organism evidence="6">
    <name type="scientific">Rhodopseudomonas palustris (strain BisA53)</name>
    <dbReference type="NCBI Taxonomy" id="316055"/>
    <lineage>
        <taxon>Bacteria</taxon>
        <taxon>Pseudomonadati</taxon>
        <taxon>Pseudomonadota</taxon>
        <taxon>Alphaproteobacteria</taxon>
        <taxon>Hyphomicrobiales</taxon>
        <taxon>Nitrobacteraceae</taxon>
        <taxon>Rhodopseudomonas</taxon>
    </lineage>
</organism>
<feature type="domain" description="CheW-like" evidence="5">
    <location>
        <begin position="203"/>
        <end position="348"/>
    </location>
</feature>
<comment type="subcellular location">
    <subcellularLocation>
        <location evidence="1">Cytoplasm</location>
    </subcellularLocation>
</comment>
<gene>
    <name evidence="6" type="ordered locus">RPE_3636</name>
</gene>
<feature type="domain" description="CheW-like" evidence="5">
    <location>
        <begin position="33"/>
        <end position="174"/>
    </location>
</feature>
<dbReference type="SUPFAM" id="SSF50341">
    <property type="entry name" value="CheW-like"/>
    <property type="match status" value="3"/>
</dbReference>
<dbReference type="Gene3D" id="2.30.30.40">
    <property type="entry name" value="SH3 Domains"/>
    <property type="match status" value="3"/>
</dbReference>
<dbReference type="Gene3D" id="2.40.50.180">
    <property type="entry name" value="CheA-289, Domain 4"/>
    <property type="match status" value="3"/>
</dbReference>
<dbReference type="GO" id="GO:0007165">
    <property type="term" value="P:signal transduction"/>
    <property type="evidence" value="ECO:0007669"/>
    <property type="project" value="InterPro"/>
</dbReference>
<dbReference type="PROSITE" id="PS50851">
    <property type="entry name" value="CHEW"/>
    <property type="match status" value="3"/>
</dbReference>
<dbReference type="eggNOG" id="COG0835">
    <property type="taxonomic scope" value="Bacteria"/>
</dbReference>
<evidence type="ECO:0000313" key="6">
    <source>
        <dbReference type="EMBL" id="ABJ07566.1"/>
    </source>
</evidence>
<dbReference type="EMBL" id="CP000463">
    <property type="protein sequence ID" value="ABJ07566.1"/>
    <property type="molecule type" value="Genomic_DNA"/>
</dbReference>
<dbReference type="Pfam" id="PF01584">
    <property type="entry name" value="CheW"/>
    <property type="match status" value="3"/>
</dbReference>
<dbReference type="GO" id="GO:0006935">
    <property type="term" value="P:chemotaxis"/>
    <property type="evidence" value="ECO:0007669"/>
    <property type="project" value="InterPro"/>
</dbReference>
<accession>Q07KG8</accession>
<name>Q07KG8_RHOP5</name>
<dbReference type="PANTHER" id="PTHR22617:SF45">
    <property type="entry name" value="CHEMOTAXIS PROTEIN CHEW"/>
    <property type="match status" value="1"/>
</dbReference>
<dbReference type="InterPro" id="IPR036061">
    <property type="entry name" value="CheW-like_dom_sf"/>
</dbReference>
<reference evidence="6" key="1">
    <citation type="submission" date="2006-09" db="EMBL/GenBank/DDBJ databases">
        <title>Complete sequence of Rhodopseudomonas palustris BisA53.</title>
        <authorList>
            <consortium name="US DOE Joint Genome Institute"/>
            <person name="Copeland A."/>
            <person name="Lucas S."/>
            <person name="Lapidus A."/>
            <person name="Barry K."/>
            <person name="Detter J.C."/>
            <person name="Glavina del Rio T."/>
            <person name="Hammon N."/>
            <person name="Israni S."/>
            <person name="Dalin E."/>
            <person name="Tice H."/>
            <person name="Pitluck S."/>
            <person name="Chain P."/>
            <person name="Malfatti S."/>
            <person name="Shin M."/>
            <person name="Vergez L."/>
            <person name="Schmutz J."/>
            <person name="Larimer F."/>
            <person name="Land M."/>
            <person name="Hauser L."/>
            <person name="Pelletier D.A."/>
            <person name="Kyrpides N."/>
            <person name="Kim E."/>
            <person name="Harwood C.S."/>
            <person name="Oda Y."/>
            <person name="Richardson P."/>
        </authorList>
    </citation>
    <scope>NUCLEOTIDE SEQUENCE [LARGE SCALE GENOMIC DNA]</scope>
    <source>
        <strain evidence="6">BisA53</strain>
    </source>
</reference>
<dbReference type="KEGG" id="rpe:RPE_3636"/>